<name>A0A2Z2NKB0_9GAMM</name>
<accession>A0A2Z2NKB0</accession>
<dbReference type="Proteomes" id="UP000250079">
    <property type="component" value="Chromosome"/>
</dbReference>
<evidence type="ECO:0000313" key="2">
    <source>
        <dbReference type="Proteomes" id="UP000250079"/>
    </source>
</evidence>
<organism evidence="1 2">
    <name type="scientific">Granulosicoccus antarcticus IMCC3135</name>
    <dbReference type="NCBI Taxonomy" id="1192854"/>
    <lineage>
        <taxon>Bacteria</taxon>
        <taxon>Pseudomonadati</taxon>
        <taxon>Pseudomonadota</taxon>
        <taxon>Gammaproteobacteria</taxon>
        <taxon>Chromatiales</taxon>
        <taxon>Granulosicoccaceae</taxon>
        <taxon>Granulosicoccus</taxon>
    </lineage>
</organism>
<dbReference type="EMBL" id="CP018632">
    <property type="protein sequence ID" value="ASJ71609.1"/>
    <property type="molecule type" value="Genomic_DNA"/>
</dbReference>
<reference evidence="1 2" key="1">
    <citation type="submission" date="2016-12" db="EMBL/GenBank/DDBJ databases">
        <authorList>
            <person name="Song W.-J."/>
            <person name="Kurnit D.M."/>
        </authorList>
    </citation>
    <scope>NUCLEOTIDE SEQUENCE [LARGE SCALE GENOMIC DNA]</scope>
    <source>
        <strain evidence="1 2">IMCC3135</strain>
    </source>
</reference>
<dbReference type="AlphaFoldDB" id="A0A2Z2NKB0"/>
<keyword evidence="2" id="KW-1185">Reference proteome</keyword>
<evidence type="ECO:0000313" key="1">
    <source>
        <dbReference type="EMBL" id="ASJ71609.1"/>
    </source>
</evidence>
<sequence length="85" mass="9038">MSEKGSTASLGNVAIWGGFTTASGRSCEKNNSASVNEFVPVACRMSNEYLYMRPSASGPLGSVPLAGVRRRMAVRHSCRTAELGR</sequence>
<dbReference type="KEGG" id="gai:IMCC3135_07520"/>
<proteinExistence type="predicted"/>
<protein>
    <submittedName>
        <fullName evidence="1">Uncharacterized protein</fullName>
    </submittedName>
</protein>
<gene>
    <name evidence="1" type="ORF">IMCC3135_07520</name>
</gene>